<reference evidence="2 3" key="1">
    <citation type="submission" date="2016-07" db="EMBL/GenBank/DDBJ databases">
        <title>Complete genome sequence of the Lentzea guizhouensis DHS C013.</title>
        <authorList>
            <person name="Cao C."/>
        </authorList>
    </citation>
    <scope>NUCLEOTIDE SEQUENCE [LARGE SCALE GENOMIC DNA]</scope>
    <source>
        <strain evidence="2 3">DHS C013</strain>
    </source>
</reference>
<dbReference type="InterPro" id="IPR013078">
    <property type="entry name" value="His_Pase_superF_clade-1"/>
</dbReference>
<dbReference type="PANTHER" id="PTHR20935:SF0">
    <property type="entry name" value="SERINE_THREONINE-PROTEIN PHOSPHATASE PGAM5, MITOCHONDRIAL"/>
    <property type="match status" value="1"/>
</dbReference>
<dbReference type="STRING" id="1586287.BBK82_30660"/>
<dbReference type="SMART" id="SM00855">
    <property type="entry name" value="PGAM"/>
    <property type="match status" value="1"/>
</dbReference>
<dbReference type="Pfam" id="PF00300">
    <property type="entry name" value="His_Phos_1"/>
    <property type="match status" value="1"/>
</dbReference>
<dbReference type="AlphaFoldDB" id="A0A1B2HPV9"/>
<dbReference type="Proteomes" id="UP000093053">
    <property type="component" value="Chromosome"/>
</dbReference>
<dbReference type="GO" id="GO:0016787">
    <property type="term" value="F:hydrolase activity"/>
    <property type="evidence" value="ECO:0007669"/>
    <property type="project" value="UniProtKB-KW"/>
</dbReference>
<name>A0A1B2HPV9_9PSEU</name>
<evidence type="ECO:0000256" key="1">
    <source>
        <dbReference type="ARBA" id="ARBA00022801"/>
    </source>
</evidence>
<proteinExistence type="predicted"/>
<accession>A0A1B2HPV9</accession>
<organism evidence="2 3">
    <name type="scientific">Lentzea guizhouensis</name>
    <dbReference type="NCBI Taxonomy" id="1586287"/>
    <lineage>
        <taxon>Bacteria</taxon>
        <taxon>Bacillati</taxon>
        <taxon>Actinomycetota</taxon>
        <taxon>Actinomycetes</taxon>
        <taxon>Pseudonocardiales</taxon>
        <taxon>Pseudonocardiaceae</taxon>
        <taxon>Lentzea</taxon>
    </lineage>
</organism>
<dbReference type="InterPro" id="IPR029033">
    <property type="entry name" value="His_PPase_superfam"/>
</dbReference>
<keyword evidence="3" id="KW-1185">Reference proteome</keyword>
<protein>
    <recommendedName>
        <fullName evidence="4">Phosphoglycerate mutase</fullName>
    </recommendedName>
</protein>
<dbReference type="KEGG" id="led:BBK82_30660"/>
<gene>
    <name evidence="2" type="ORF">BBK82_30660</name>
</gene>
<dbReference type="Gene3D" id="3.40.50.1240">
    <property type="entry name" value="Phosphoglycerate mutase-like"/>
    <property type="match status" value="1"/>
</dbReference>
<sequence>MDVILVRHGHDVRCSPLRPLSATGSMQARAAALWLAEQEPTELWSGTLARAAGTAAVISQVAGLPVRGDARLNEIVNDAAAVLPPPRERAVWQFAEGAEDWSSFCVRVAAFLGDLCAGAEGARRVVVVTHSGVFDAVHEVLCGSSGRVEMDVAHTGVTWWRYRPGSPAGTWLLRVHNSTAHLAGAAG</sequence>
<keyword evidence="1" id="KW-0378">Hydrolase</keyword>
<dbReference type="CDD" id="cd07067">
    <property type="entry name" value="HP_PGM_like"/>
    <property type="match status" value="1"/>
</dbReference>
<dbReference type="InterPro" id="IPR051021">
    <property type="entry name" value="Mito_Ser/Thr_phosphatase"/>
</dbReference>
<dbReference type="EMBL" id="CP016793">
    <property type="protein sequence ID" value="ANZ39757.1"/>
    <property type="molecule type" value="Genomic_DNA"/>
</dbReference>
<dbReference type="RefSeq" id="WP_065918098.1">
    <property type="nucleotide sequence ID" value="NZ_CP016793.1"/>
</dbReference>
<dbReference type="SUPFAM" id="SSF53254">
    <property type="entry name" value="Phosphoglycerate mutase-like"/>
    <property type="match status" value="1"/>
</dbReference>
<evidence type="ECO:0008006" key="4">
    <source>
        <dbReference type="Google" id="ProtNLM"/>
    </source>
</evidence>
<evidence type="ECO:0000313" key="2">
    <source>
        <dbReference type="EMBL" id="ANZ39757.1"/>
    </source>
</evidence>
<evidence type="ECO:0000313" key="3">
    <source>
        <dbReference type="Proteomes" id="UP000093053"/>
    </source>
</evidence>
<dbReference type="PANTHER" id="PTHR20935">
    <property type="entry name" value="PHOSPHOGLYCERATE MUTASE-RELATED"/>
    <property type="match status" value="1"/>
</dbReference>